<protein>
    <submittedName>
        <fullName evidence="2">Serine/threonine-protein kinase PAK 1</fullName>
    </submittedName>
</protein>
<dbReference type="Proteomes" id="UP001279410">
    <property type="component" value="Unassembled WGS sequence"/>
</dbReference>
<keyword evidence="2" id="KW-0418">Kinase</keyword>
<proteinExistence type="predicted"/>
<name>A0AAD3N4E1_LATJO</name>
<reference evidence="2" key="1">
    <citation type="submission" date="2022-08" db="EMBL/GenBank/DDBJ databases">
        <title>Genome sequencing of akame (Lates japonicus).</title>
        <authorList>
            <person name="Hashiguchi Y."/>
            <person name="Takahashi H."/>
        </authorList>
    </citation>
    <scope>NUCLEOTIDE SEQUENCE</scope>
    <source>
        <strain evidence="2">Kochi</strain>
    </source>
</reference>
<dbReference type="GO" id="GO:0016301">
    <property type="term" value="F:kinase activity"/>
    <property type="evidence" value="ECO:0007669"/>
    <property type="project" value="UniProtKB-KW"/>
</dbReference>
<keyword evidence="3" id="KW-1185">Reference proteome</keyword>
<evidence type="ECO:0000313" key="2">
    <source>
        <dbReference type="EMBL" id="GLD65681.1"/>
    </source>
</evidence>
<organism evidence="2 3">
    <name type="scientific">Lates japonicus</name>
    <name type="common">Japanese lates</name>
    <dbReference type="NCBI Taxonomy" id="270547"/>
    <lineage>
        <taxon>Eukaryota</taxon>
        <taxon>Metazoa</taxon>
        <taxon>Chordata</taxon>
        <taxon>Craniata</taxon>
        <taxon>Vertebrata</taxon>
        <taxon>Euteleostomi</taxon>
        <taxon>Actinopterygii</taxon>
        <taxon>Neopterygii</taxon>
        <taxon>Teleostei</taxon>
        <taxon>Neoteleostei</taxon>
        <taxon>Acanthomorphata</taxon>
        <taxon>Carangaria</taxon>
        <taxon>Carangaria incertae sedis</taxon>
        <taxon>Centropomidae</taxon>
        <taxon>Lates</taxon>
    </lineage>
</organism>
<dbReference type="EMBL" id="BRZM01000082">
    <property type="protein sequence ID" value="GLD65681.1"/>
    <property type="molecule type" value="Genomic_DNA"/>
</dbReference>
<evidence type="ECO:0000256" key="1">
    <source>
        <dbReference type="SAM" id="MobiDB-lite"/>
    </source>
</evidence>
<comment type="caution">
    <text evidence="2">The sequence shown here is derived from an EMBL/GenBank/DDBJ whole genome shotgun (WGS) entry which is preliminary data.</text>
</comment>
<dbReference type="AlphaFoldDB" id="A0AAD3N4E1"/>
<feature type="region of interest" description="Disordered" evidence="1">
    <location>
        <begin position="1"/>
        <end position="28"/>
    </location>
</feature>
<evidence type="ECO:0000313" key="3">
    <source>
        <dbReference type="Proteomes" id="UP001279410"/>
    </source>
</evidence>
<accession>A0AAD3N4E1</accession>
<gene>
    <name evidence="2" type="ORF">AKAME5_001713100</name>
</gene>
<keyword evidence="2" id="KW-0808">Transferase</keyword>
<sequence>MPHACPDASQVSSAGKTAGSARRLRSVETPRRNIRRFEKIDRGCLGRCTRLPKHRCDRSVSRLEFSTNQVIHRDIKSGNILLGGGRLTNQRQYLIATNDARAAEPGETAHDIFRDFLNRCLEMDHQFLKMAKPLQSDLSFWLP</sequence>